<reference evidence="1 2" key="1">
    <citation type="submission" date="2019-11" db="EMBL/GenBank/DDBJ databases">
        <title>Novel Deefgea species.</title>
        <authorList>
            <person name="Han J.-H."/>
        </authorList>
    </citation>
    <scope>NUCLEOTIDE SEQUENCE [LARGE SCALE GENOMIC DNA]</scope>
    <source>
        <strain evidence="1 2">LMG 24817</strain>
    </source>
</reference>
<dbReference type="Pfam" id="PF18982">
    <property type="entry name" value="JetA"/>
    <property type="match status" value="1"/>
</dbReference>
<proteinExistence type="predicted"/>
<comment type="caution">
    <text evidence="1">The sequence shown here is derived from an EMBL/GenBank/DDBJ whole genome shotgun (WGS) entry which is preliminary data.</text>
</comment>
<name>A0ABS2CAD7_9NEIS</name>
<sequence>MFFDSQRNNFFRPLTGKRRELVAACIRSLYERLHGPGADYSQSLNRDNLRDVLIPAIQEHATDVFEDDAADEDDLATIDSGDVQQLAGVLIRGLLKDGWLETFGDRVGLVTAYRFSRAGKLFAEALWSLSRLRTRSRQRNVRGCRNSLEAALRNVDAYDLVDAYDYAEKVISDLSEGVDYFQELVRRLMSEASQTPWEEFIEFLNRFEKDFKKQMTADNIERHRQAIREAIHKLRCIDQGKFDAFEQQLRDIAPWGNPDNHAESIFDWMLECVEEMVEAACTTKHPELLKAMNIYVRRATSIVQQAMLLRGGQSRHNYSKAIAMVADLTGEQQTAFLEGLGDAIASAEIRLLDPATFKLRAASHRRKALAVTVQPRVTRESRLAATMHRAEAGAFALSNDDVLENIRTELHLRSRTFRLSTLPVATATDVLHAMQAVEAIRSSRAADIKATKLPTRLYNEFYSAHDYLIEFNAYS</sequence>
<dbReference type="InterPro" id="IPR043773">
    <property type="entry name" value="JetA"/>
</dbReference>
<dbReference type="EMBL" id="WOFE01000002">
    <property type="protein sequence ID" value="MBM5571109.1"/>
    <property type="molecule type" value="Genomic_DNA"/>
</dbReference>
<protein>
    <submittedName>
        <fullName evidence="1">Ferrochelatase</fullName>
    </submittedName>
</protein>
<evidence type="ECO:0000313" key="1">
    <source>
        <dbReference type="EMBL" id="MBM5571109.1"/>
    </source>
</evidence>
<dbReference type="Proteomes" id="UP001195660">
    <property type="component" value="Unassembled WGS sequence"/>
</dbReference>
<gene>
    <name evidence="1" type="ORF">GM173_05880</name>
</gene>
<dbReference type="RefSeq" id="WP_203570440.1">
    <property type="nucleotide sequence ID" value="NZ_WOFE01000002.1"/>
</dbReference>
<keyword evidence="2" id="KW-1185">Reference proteome</keyword>
<accession>A0ABS2CAD7</accession>
<evidence type="ECO:0000313" key="2">
    <source>
        <dbReference type="Proteomes" id="UP001195660"/>
    </source>
</evidence>
<organism evidence="1 2">
    <name type="scientific">Deefgea chitinilytica</name>
    <dbReference type="NCBI Taxonomy" id="570276"/>
    <lineage>
        <taxon>Bacteria</taxon>
        <taxon>Pseudomonadati</taxon>
        <taxon>Pseudomonadota</taxon>
        <taxon>Betaproteobacteria</taxon>
        <taxon>Neisseriales</taxon>
        <taxon>Chitinibacteraceae</taxon>
        <taxon>Deefgea</taxon>
    </lineage>
</organism>